<organism evidence="2 3">
    <name type="scientific">Candidatus Methylacidithermus pantelleriae</name>
    <dbReference type="NCBI Taxonomy" id="2744239"/>
    <lineage>
        <taxon>Bacteria</taxon>
        <taxon>Pseudomonadati</taxon>
        <taxon>Verrucomicrobiota</taxon>
        <taxon>Methylacidiphilae</taxon>
        <taxon>Methylacidiphilales</taxon>
        <taxon>Methylacidiphilaceae</taxon>
        <taxon>Candidatus Methylacidithermus</taxon>
    </lineage>
</organism>
<name>A0A8J2BL54_9BACT</name>
<sequence length="294" mass="33431">MRFHIVHWTEYVYSGPALESYMELRVRPRNTSRQVVWKHRTELDPRVALELFTDYFGNWVEFASIPFRHERLTVVSRSEVETRPVPDRVTVKDLTVSQALSLCRNRKELYEWMLPSRRVPFLPDVRALAEELLPSDVPFFEALWQLSHYIGEHFSYEPGATDVTTPLEEVLVKRKGVCQDFAHVLIAIARARGLPARYVSGYIEPVGAGASPGTFANLSVASHAWAQVYSPAGEWIGLDPTNQSWEGTSHVQIAVGRDYWDVAPLRGIFKGASDQKLSVRVSVERLEDSESQSC</sequence>
<dbReference type="AlphaFoldDB" id="A0A8J2BL54"/>
<dbReference type="PANTHER" id="PTHR33490">
    <property type="entry name" value="BLR5614 PROTEIN-RELATED"/>
    <property type="match status" value="1"/>
</dbReference>
<comment type="caution">
    <text evidence="2">The sequence shown here is derived from an EMBL/GenBank/DDBJ whole genome shotgun (WGS) entry which is preliminary data.</text>
</comment>
<dbReference type="InterPro" id="IPR002931">
    <property type="entry name" value="Transglutaminase-like"/>
</dbReference>
<dbReference type="SMART" id="SM00460">
    <property type="entry name" value="TGc"/>
    <property type="match status" value="1"/>
</dbReference>
<keyword evidence="3" id="KW-1185">Reference proteome</keyword>
<dbReference type="PANTHER" id="PTHR33490:SF7">
    <property type="entry name" value="BLR2979 PROTEIN"/>
    <property type="match status" value="1"/>
</dbReference>
<protein>
    <submittedName>
        <fullName evidence="2">TGc domain-containing protein</fullName>
    </submittedName>
</protein>
<evidence type="ECO:0000259" key="1">
    <source>
        <dbReference type="SMART" id="SM00460"/>
    </source>
</evidence>
<feature type="domain" description="Transglutaminase-like" evidence="1">
    <location>
        <begin position="170"/>
        <end position="242"/>
    </location>
</feature>
<evidence type="ECO:0000313" key="2">
    <source>
        <dbReference type="EMBL" id="CAF0702084.1"/>
    </source>
</evidence>
<dbReference type="Proteomes" id="UP000663859">
    <property type="component" value="Unassembled WGS sequence"/>
</dbReference>
<evidence type="ECO:0000313" key="3">
    <source>
        <dbReference type="Proteomes" id="UP000663859"/>
    </source>
</evidence>
<dbReference type="InterPro" id="IPR013589">
    <property type="entry name" value="Bac_transglu_N"/>
</dbReference>
<dbReference type="SUPFAM" id="SSF54001">
    <property type="entry name" value="Cysteine proteinases"/>
    <property type="match status" value="1"/>
</dbReference>
<gene>
    <name evidence="2" type="ORF">MPNT_470003</name>
</gene>
<dbReference type="Gene3D" id="3.10.620.30">
    <property type="match status" value="1"/>
</dbReference>
<proteinExistence type="predicted"/>
<reference evidence="2" key="1">
    <citation type="submission" date="2021-02" db="EMBL/GenBank/DDBJ databases">
        <authorList>
            <person name="Cremers G."/>
            <person name="Picone N."/>
        </authorList>
    </citation>
    <scope>NUCLEOTIDE SEQUENCE</scope>
    <source>
        <strain evidence="2">PQ17</strain>
    </source>
</reference>
<dbReference type="RefSeq" id="WP_174583512.1">
    <property type="nucleotide sequence ID" value="NZ_CAJNOB010000042.1"/>
</dbReference>
<dbReference type="Pfam" id="PF08379">
    <property type="entry name" value="Bact_transglu_N"/>
    <property type="match status" value="1"/>
</dbReference>
<dbReference type="Pfam" id="PF01841">
    <property type="entry name" value="Transglut_core"/>
    <property type="match status" value="1"/>
</dbReference>
<accession>A0A8J2BL54</accession>
<dbReference type="InterPro" id="IPR038765">
    <property type="entry name" value="Papain-like_cys_pep_sf"/>
</dbReference>
<dbReference type="EMBL" id="CAJNOB010000042">
    <property type="protein sequence ID" value="CAF0702084.1"/>
    <property type="molecule type" value="Genomic_DNA"/>
</dbReference>